<evidence type="ECO:0000313" key="2">
    <source>
        <dbReference type="Proteomes" id="UP001239111"/>
    </source>
</evidence>
<keyword evidence="2" id="KW-1185">Reference proteome</keyword>
<evidence type="ECO:0000313" key="1">
    <source>
        <dbReference type="EMBL" id="KAJ8664807.1"/>
    </source>
</evidence>
<dbReference type="EMBL" id="CM056744">
    <property type="protein sequence ID" value="KAJ8664807.1"/>
    <property type="molecule type" value="Genomic_DNA"/>
</dbReference>
<proteinExistence type="predicted"/>
<name>A0ACC2N1B5_9HYME</name>
<accession>A0ACC2N1B5</accession>
<gene>
    <name evidence="1" type="ORF">QAD02_006469</name>
</gene>
<comment type="caution">
    <text evidence="1">The sequence shown here is derived from an EMBL/GenBank/DDBJ whole genome shotgun (WGS) entry which is preliminary data.</text>
</comment>
<organism evidence="1 2">
    <name type="scientific">Eretmocerus hayati</name>
    <dbReference type="NCBI Taxonomy" id="131215"/>
    <lineage>
        <taxon>Eukaryota</taxon>
        <taxon>Metazoa</taxon>
        <taxon>Ecdysozoa</taxon>
        <taxon>Arthropoda</taxon>
        <taxon>Hexapoda</taxon>
        <taxon>Insecta</taxon>
        <taxon>Pterygota</taxon>
        <taxon>Neoptera</taxon>
        <taxon>Endopterygota</taxon>
        <taxon>Hymenoptera</taxon>
        <taxon>Apocrita</taxon>
        <taxon>Proctotrupomorpha</taxon>
        <taxon>Chalcidoidea</taxon>
        <taxon>Aphelinidae</taxon>
        <taxon>Aphelininae</taxon>
        <taxon>Eretmocerus</taxon>
    </lineage>
</organism>
<dbReference type="Proteomes" id="UP001239111">
    <property type="component" value="Chromosome 4"/>
</dbReference>
<reference evidence="1" key="1">
    <citation type="submission" date="2023-04" db="EMBL/GenBank/DDBJ databases">
        <title>A chromosome-level genome assembly of the parasitoid wasp Eretmocerus hayati.</title>
        <authorList>
            <person name="Zhong Y."/>
            <person name="Liu S."/>
            <person name="Liu Y."/>
        </authorList>
    </citation>
    <scope>NUCLEOTIDE SEQUENCE</scope>
    <source>
        <strain evidence="1">ZJU_SS_LIU_2023</strain>
    </source>
</reference>
<protein>
    <submittedName>
        <fullName evidence="1">Uncharacterized protein</fullName>
    </submittedName>
</protein>
<sequence length="905" mass="103855">MRGYKHCFLLIYIIFLSMISIGIFLYGYFPFEYSDNSISSTKNIPTLIDSTRVRTDEIYKPVVKKMIIMVIDALRWDFVYGPLSNKYMPNTNHFLQKSMGCLYKTRVHSPTVTMPRIKAMMTGAVPNFIDVIFNLGANEVISDSILRQATNHGHRSIFYGDDVWLKLFPTSFFRHEGTNSFYVTDFTEVDNNVTKNVVIELEKDDWSIMVLHYLGLDHIGHVLGPFSSLIEPKLREMDNIINMILTYTLKQKKNGEETLFLVCGDHGMKDSGGHGGSTPEETLVPLIAFGISCTNLENSEKEIAQIDIAPTLSVLLGTPIPSSNLGSIIPNLMEGLSFTHQLFALHYNAKQLFSHYEILHNFQPNEVYETYQNAITLHSAWLSTKSNQDEMVHDIIVMYESAIIRMKHELSNNLLKYNIRLMSIAAIFMCQMLYLCTCAEKSPSTSSNKWFCIIFIMSYISWELLNKILDPGSGILLFSENSNPQVVLPVTALLLINSYICSTFRAPTQKVCRFFDASFILPAANFAHGLSLSSSSFVEEEHQTWYFYWITVMTFLVYDITKRNGGRFHKGVICLILLMICHRVLRKLNSTGNKYAHLPDISDWFLNQESHLRMTSLLISSLVILVAIDYHCDSSEQKLVVLVLDTILAVLVYLRHAVAKSVFFLNIFTLARSTLVIQLFWYTTLISVVYSSIQIKKRFQKSKGNIPSTLLYLAIKLWVITSCLLHRPYNIILLPIQLLAGAIIYKLTQVPEYYDLKIFLYLWSGSAFYFYQGNSNSLATVDVAAGFVGLESYRPTIIGVFLVINTYSAQVLSLLMYLYDNSSRSLLSSHHFSPLYKQYIFWRILPMTFYIIITSLQRHHLFVWTVFSPKLLYEAMHSFVIFTIILVLHTILEIYSWIERRIAIR</sequence>